<sequence>MMDIPLLYPHEVLHYIHSVVGIKTDKDLIRKYWEFAAEKGMDWATKQTDLEAIPIGLYADETKYGLHESQEKVLGIFLNLVLFRPRSIRLSRFLICAFRSTKLMLPGNRTLLPIMERIVWSLGWASRGVFPDQGMHGEPLPPAEARDAGKLIGGRFFVTELRGDLGWHKLVWGFPDGWKSTKVCFFCNAVQTGRNQHLLFTHTGEQAAWRNTIYRDVLTWVVEKLPLENLCPLLLLPNFGLDTIRMCSMHNLNLGLVFIANGSSLCLGFDSTFRVQFH</sequence>
<accession>A0A813A181</accession>
<keyword evidence="2" id="KW-1185">Reference proteome</keyword>
<organism evidence="1 2">
    <name type="scientific">Symbiodinium necroappetens</name>
    <dbReference type="NCBI Taxonomy" id="1628268"/>
    <lineage>
        <taxon>Eukaryota</taxon>
        <taxon>Sar</taxon>
        <taxon>Alveolata</taxon>
        <taxon>Dinophyceae</taxon>
        <taxon>Suessiales</taxon>
        <taxon>Symbiodiniaceae</taxon>
        <taxon>Symbiodinium</taxon>
    </lineage>
</organism>
<protein>
    <submittedName>
        <fullName evidence="1">Uncharacterized protein</fullName>
    </submittedName>
</protein>
<dbReference type="EMBL" id="CAJNJA010053188">
    <property type="protein sequence ID" value="CAE7849552.1"/>
    <property type="molecule type" value="Genomic_DNA"/>
</dbReference>
<gene>
    <name evidence="1" type="ORF">SNEC2469_LOCUS26281</name>
</gene>
<comment type="caution">
    <text evidence="1">The sequence shown here is derived from an EMBL/GenBank/DDBJ whole genome shotgun (WGS) entry which is preliminary data.</text>
</comment>
<dbReference type="AlphaFoldDB" id="A0A813A181"/>
<evidence type="ECO:0000313" key="1">
    <source>
        <dbReference type="EMBL" id="CAE7849552.1"/>
    </source>
</evidence>
<dbReference type="OrthoDB" id="425296at2759"/>
<evidence type="ECO:0000313" key="2">
    <source>
        <dbReference type="Proteomes" id="UP000601435"/>
    </source>
</evidence>
<reference evidence="1" key="1">
    <citation type="submission" date="2021-02" db="EMBL/GenBank/DDBJ databases">
        <authorList>
            <person name="Dougan E. K."/>
            <person name="Rhodes N."/>
            <person name="Thang M."/>
            <person name="Chan C."/>
        </authorList>
    </citation>
    <scope>NUCLEOTIDE SEQUENCE</scope>
</reference>
<name>A0A813A181_9DINO</name>
<dbReference type="Proteomes" id="UP000601435">
    <property type="component" value="Unassembled WGS sequence"/>
</dbReference>
<proteinExistence type="predicted"/>